<comment type="subcellular location">
    <subcellularLocation>
        <location evidence="1">Membrane</location>
        <topology evidence="1">Multi-pass membrane protein</topology>
    </subcellularLocation>
</comment>
<dbReference type="GO" id="GO:0008324">
    <property type="term" value="F:monoatomic cation transmembrane transporter activity"/>
    <property type="evidence" value="ECO:0007669"/>
    <property type="project" value="InterPro"/>
</dbReference>
<feature type="transmembrane region" description="Helical" evidence="9">
    <location>
        <begin position="191"/>
        <end position="214"/>
    </location>
</feature>
<dbReference type="NCBIfam" id="TIGR01351">
    <property type="entry name" value="adk"/>
    <property type="match status" value="1"/>
</dbReference>
<evidence type="ECO:0000256" key="4">
    <source>
        <dbReference type="ARBA" id="ARBA00022692"/>
    </source>
</evidence>
<dbReference type="Proteomes" id="UP000018001">
    <property type="component" value="Unassembled WGS sequence"/>
</dbReference>
<evidence type="ECO:0000256" key="2">
    <source>
        <dbReference type="ARBA" id="ARBA00022448"/>
    </source>
</evidence>
<dbReference type="eggNOG" id="KOG3078">
    <property type="taxonomic scope" value="Eukaryota"/>
</dbReference>
<proteinExistence type="inferred from homology"/>
<keyword evidence="2" id="KW-0813">Transport</keyword>
<dbReference type="InterPro" id="IPR050291">
    <property type="entry name" value="CDF_Transporter"/>
</dbReference>
<protein>
    <submittedName>
        <fullName evidence="12">Uncharacterized protein</fullName>
    </submittedName>
</protein>
<feature type="transmembrane region" description="Helical" evidence="9">
    <location>
        <begin position="275"/>
        <end position="296"/>
    </location>
</feature>
<dbReference type="GO" id="GO:0098771">
    <property type="term" value="P:inorganic ion homeostasis"/>
    <property type="evidence" value="ECO:0007669"/>
    <property type="project" value="UniProtKB-ARBA"/>
</dbReference>
<dbReference type="GO" id="GO:0004017">
    <property type="term" value="F:AMP kinase activity"/>
    <property type="evidence" value="ECO:0007669"/>
    <property type="project" value="InterPro"/>
</dbReference>
<evidence type="ECO:0000313" key="12">
    <source>
        <dbReference type="EMBL" id="GAD94022.1"/>
    </source>
</evidence>
<keyword evidence="6" id="KW-0418">Kinase</keyword>
<accession>V5FZH2</accession>
<comment type="caution">
    <text evidence="12">The sequence shown here is derived from an EMBL/GenBank/DDBJ whole genome shotgun (WGS) entry which is preliminary data.</text>
</comment>
<evidence type="ECO:0000259" key="10">
    <source>
        <dbReference type="Pfam" id="PF01545"/>
    </source>
</evidence>
<evidence type="ECO:0000256" key="1">
    <source>
        <dbReference type="ARBA" id="ARBA00004141"/>
    </source>
</evidence>
<dbReference type="OrthoDB" id="78296at2759"/>
<dbReference type="HAMAP" id="MF_00235">
    <property type="entry name" value="Adenylate_kinase_Adk"/>
    <property type="match status" value="1"/>
</dbReference>
<dbReference type="GO" id="GO:0016020">
    <property type="term" value="C:membrane"/>
    <property type="evidence" value="ECO:0007669"/>
    <property type="project" value="UniProtKB-SubCell"/>
</dbReference>
<dbReference type="PRINTS" id="PR00094">
    <property type="entry name" value="ADENYLTKNASE"/>
</dbReference>
<dbReference type="SUPFAM" id="SSF161111">
    <property type="entry name" value="Cation efflux protein transmembrane domain-like"/>
    <property type="match status" value="1"/>
</dbReference>
<dbReference type="InterPro" id="IPR006259">
    <property type="entry name" value="Adenyl_kin_sub"/>
</dbReference>
<evidence type="ECO:0000256" key="7">
    <source>
        <dbReference type="ARBA" id="ARBA00022989"/>
    </source>
</evidence>
<dbReference type="InParanoid" id="V5FZH2"/>
<keyword evidence="7 9" id="KW-1133">Transmembrane helix</keyword>
<dbReference type="InterPro" id="IPR027417">
    <property type="entry name" value="P-loop_NTPase"/>
</dbReference>
<feature type="transmembrane region" description="Helical" evidence="9">
    <location>
        <begin position="235"/>
        <end position="255"/>
    </location>
</feature>
<gene>
    <name evidence="12" type="ORF">PVAR5_2642</name>
</gene>
<dbReference type="InterPro" id="IPR007862">
    <property type="entry name" value="Adenylate_kinase_lid-dom"/>
</dbReference>
<keyword evidence="13" id="KW-1185">Reference proteome</keyword>
<dbReference type="Pfam" id="PF05191">
    <property type="entry name" value="ADK_lid"/>
    <property type="match status" value="1"/>
</dbReference>
<dbReference type="SUPFAM" id="SSF160240">
    <property type="entry name" value="Cation efflux protein cytoplasmic domain-like"/>
    <property type="match status" value="1"/>
</dbReference>
<dbReference type="Pfam" id="PF01545">
    <property type="entry name" value="Cation_efflux"/>
    <property type="match status" value="1"/>
</dbReference>
<reference evidence="13" key="1">
    <citation type="journal article" date="2014" name="Genome Announc.">
        <title>Draft genome sequence of the formaldehyde-resistant fungus Byssochlamys spectabilis No. 5 (anamorph Paecilomyces variotii No. 5) (NBRC109023).</title>
        <authorList>
            <person name="Oka T."/>
            <person name="Ekino K."/>
            <person name="Fukuda K."/>
            <person name="Nomura Y."/>
        </authorList>
    </citation>
    <scope>NUCLEOTIDE SEQUENCE [LARGE SCALE GENOMIC DNA]</scope>
    <source>
        <strain evidence="13">No. 5 / NBRC 109023</strain>
    </source>
</reference>
<dbReference type="HOGENOM" id="CLU_394315_0_0_1"/>
<dbReference type="Gene3D" id="3.40.50.300">
    <property type="entry name" value="P-loop containing nucleotide triphosphate hydrolases"/>
    <property type="match status" value="1"/>
</dbReference>
<dbReference type="InterPro" id="IPR000850">
    <property type="entry name" value="Adenylat/UMP-CMP_kin"/>
</dbReference>
<dbReference type="InterPro" id="IPR036837">
    <property type="entry name" value="Cation_efflux_CTD_sf"/>
</dbReference>
<dbReference type="PANTHER" id="PTHR43840">
    <property type="entry name" value="MITOCHONDRIAL METAL TRANSPORTER 1-RELATED"/>
    <property type="match status" value="1"/>
</dbReference>
<dbReference type="EMBL" id="BAUL01000074">
    <property type="protein sequence ID" value="GAD94022.1"/>
    <property type="molecule type" value="Genomic_DNA"/>
</dbReference>
<keyword evidence="3" id="KW-0808">Transferase</keyword>
<dbReference type="InterPro" id="IPR058533">
    <property type="entry name" value="Cation_efflux_TM"/>
</dbReference>
<evidence type="ECO:0000256" key="8">
    <source>
        <dbReference type="ARBA" id="ARBA00023136"/>
    </source>
</evidence>
<evidence type="ECO:0000256" key="5">
    <source>
        <dbReference type="ARBA" id="ARBA00022741"/>
    </source>
</evidence>
<dbReference type="GO" id="GO:0005524">
    <property type="term" value="F:ATP binding"/>
    <property type="evidence" value="ECO:0007669"/>
    <property type="project" value="InterPro"/>
</dbReference>
<dbReference type="GO" id="GO:0030003">
    <property type="term" value="P:intracellular monoatomic cation homeostasis"/>
    <property type="evidence" value="ECO:0007669"/>
    <property type="project" value="UniProtKB-ARBA"/>
</dbReference>
<evidence type="ECO:0000256" key="6">
    <source>
        <dbReference type="ARBA" id="ARBA00022777"/>
    </source>
</evidence>
<feature type="transmembrane region" description="Helical" evidence="9">
    <location>
        <begin position="166"/>
        <end position="185"/>
    </location>
</feature>
<dbReference type="SUPFAM" id="SSF52540">
    <property type="entry name" value="P-loop containing nucleoside triphosphate hydrolases"/>
    <property type="match status" value="1"/>
</dbReference>
<keyword evidence="8 9" id="KW-0472">Membrane</keyword>
<dbReference type="CDD" id="cd01428">
    <property type="entry name" value="ADK"/>
    <property type="match status" value="1"/>
</dbReference>
<dbReference type="AlphaFoldDB" id="V5FZH2"/>
<dbReference type="FunFam" id="1.20.1510.10:FF:000005">
    <property type="entry name" value="Putative Cation diffusion facilitator 1"/>
    <property type="match status" value="1"/>
</dbReference>
<dbReference type="eggNOG" id="KOG1485">
    <property type="taxonomic scope" value="Eukaryota"/>
</dbReference>
<evidence type="ECO:0000313" key="13">
    <source>
        <dbReference type="Proteomes" id="UP000018001"/>
    </source>
</evidence>
<sequence length="699" mass="79004">MVRQRQWSVLSTSPITDDHHISRWNSNTSSRRTTYFRRLSQYRDDTLASEAEKRRRELKNKVLAGVQDFNVEQYRKSDEELKSIKNKRVRAFYEAQNRKLDDWAEVDSLVWALADDVVDSMDPDANRDGIVDRNTPLLYTGYDLEAYLPWNERERRRKDNRTAQRALNINVLANVLLLVAKVIAVTSTHSLSLIASLTDSALDLLCTMIIWSTSKLASSHTTSAKLEFPAGRQRLRPLGVLVFSIVMVVSFLQILRESAAKLLPSGDHNTMSLSPVAIGAMAGNAVVKGLVGIYYFRVNNPQVQALVQDCKTDVYFNLSSLLFPLIGHTFNVWYLDPLGAALLSLYVIYDWAHTSVTTINRLTGAAVSTQTAKKLMYLAWRFCPVIDSYKSMTAYYLGDGIIVEVEITLDEKTPLPLAHDISQTIQYCFEGLPDLTPPQLMGRRDDISGIQSTLSDAEHRASILQTKIAIEEADQKYGPIKRHMRIAIVGPPGSGKTTQAAKLKKRLCICHLPIGQILRSQISKRSPDVKSARDIMERGGLVADETMIDLIRNEIDNNVECKNGFILDDFPRNVTEARLLDEMLESRNQPLHRAIELSVSDVNLLDSRITGRLVHLASGRIYHTIFHPPKQDMKDDITGEPLIHRSYDAFRNTRERLSMYRQEVSPISEYYKGKGIWRDVDGSSGPVQVCDSIMNAIYK</sequence>
<evidence type="ECO:0000256" key="3">
    <source>
        <dbReference type="ARBA" id="ARBA00022679"/>
    </source>
</evidence>
<dbReference type="Pfam" id="PF00406">
    <property type="entry name" value="ADK"/>
    <property type="match status" value="1"/>
</dbReference>
<organism evidence="12 13">
    <name type="scientific">Byssochlamys spectabilis (strain No. 5 / NBRC 109023)</name>
    <name type="common">Paecilomyces variotii</name>
    <dbReference type="NCBI Taxonomy" id="1356009"/>
    <lineage>
        <taxon>Eukaryota</taxon>
        <taxon>Fungi</taxon>
        <taxon>Dikarya</taxon>
        <taxon>Ascomycota</taxon>
        <taxon>Pezizomycotina</taxon>
        <taxon>Eurotiomycetes</taxon>
        <taxon>Eurotiomycetidae</taxon>
        <taxon>Eurotiales</taxon>
        <taxon>Thermoascaceae</taxon>
        <taxon>Paecilomyces</taxon>
    </lineage>
</organism>
<dbReference type="Gene3D" id="1.20.1510.10">
    <property type="entry name" value="Cation efflux protein transmembrane domain"/>
    <property type="match status" value="1"/>
</dbReference>
<name>V5FZH2_BYSSN</name>
<feature type="domain" description="Adenylate kinase active site lid" evidence="11">
    <location>
        <begin position="612"/>
        <end position="646"/>
    </location>
</feature>
<keyword evidence="5" id="KW-0547">Nucleotide-binding</keyword>
<evidence type="ECO:0000259" key="11">
    <source>
        <dbReference type="Pfam" id="PF05191"/>
    </source>
</evidence>
<dbReference type="InterPro" id="IPR027469">
    <property type="entry name" value="Cation_efflux_TMD_sf"/>
</dbReference>
<evidence type="ECO:0000256" key="9">
    <source>
        <dbReference type="SAM" id="Phobius"/>
    </source>
</evidence>
<dbReference type="PANTHER" id="PTHR43840:SF11">
    <property type="entry name" value="CATION DIFFUSION FACILITATOR 10"/>
    <property type="match status" value="1"/>
</dbReference>
<keyword evidence="4 9" id="KW-0812">Transmembrane</keyword>
<feature type="domain" description="Cation efflux protein transmembrane" evidence="10">
    <location>
        <begin position="169"/>
        <end position="362"/>
    </location>
</feature>